<dbReference type="EMBL" id="MT141530">
    <property type="protein sequence ID" value="QJA65021.1"/>
    <property type="molecule type" value="Genomic_DNA"/>
</dbReference>
<evidence type="ECO:0000313" key="1">
    <source>
        <dbReference type="EMBL" id="QJA65021.1"/>
    </source>
</evidence>
<organism evidence="1">
    <name type="scientific">viral metagenome</name>
    <dbReference type="NCBI Taxonomy" id="1070528"/>
    <lineage>
        <taxon>unclassified sequences</taxon>
        <taxon>metagenomes</taxon>
        <taxon>organismal metagenomes</taxon>
    </lineage>
</organism>
<proteinExistence type="predicted"/>
<evidence type="ECO:0000313" key="2">
    <source>
        <dbReference type="EMBL" id="QJA82706.1"/>
    </source>
</evidence>
<sequence>MKDWYSPSEIRFNRQQCRWLIENLVYLRDIQKWPNQETGYMDNPEGHTTSLKAPFLTPVEYAIEISQRLEKCGIDGLILLAMVCWGETEDNLARYVGKSPTTIAKKGKMALGYVASGPVRRWINSKKRPAETYYEFRQRKR</sequence>
<name>A0A6M3J7F3_9ZZZZ</name>
<reference evidence="1" key="1">
    <citation type="submission" date="2020-03" db="EMBL/GenBank/DDBJ databases">
        <title>The deep terrestrial virosphere.</title>
        <authorList>
            <person name="Holmfeldt K."/>
            <person name="Nilsson E."/>
            <person name="Simone D."/>
            <person name="Lopez-Fernandez M."/>
            <person name="Wu X."/>
            <person name="de Brujin I."/>
            <person name="Lundin D."/>
            <person name="Andersson A."/>
            <person name="Bertilsson S."/>
            <person name="Dopson M."/>
        </authorList>
    </citation>
    <scope>NUCLEOTIDE SEQUENCE</scope>
    <source>
        <strain evidence="2">MM415A00374</strain>
        <strain evidence="1">MM415B00446</strain>
    </source>
</reference>
<protein>
    <submittedName>
        <fullName evidence="1">Uncharacterized protein</fullName>
    </submittedName>
</protein>
<dbReference type="AlphaFoldDB" id="A0A6M3J7F3"/>
<gene>
    <name evidence="2" type="ORF">MM415A00374_0018</name>
    <name evidence="1" type="ORF">MM415B00446_0045</name>
</gene>
<dbReference type="EMBL" id="MT142494">
    <property type="protein sequence ID" value="QJA82706.1"/>
    <property type="molecule type" value="Genomic_DNA"/>
</dbReference>
<accession>A0A6M3J7F3</accession>